<protein>
    <submittedName>
        <fullName evidence="1">Uncharacterized protein</fullName>
    </submittedName>
</protein>
<dbReference type="Proteomes" id="UP000005239">
    <property type="component" value="Unassembled WGS sequence"/>
</dbReference>
<dbReference type="EnsemblMetazoa" id="PPA17512.1">
    <property type="protein sequence ID" value="PPA17512.1"/>
    <property type="gene ID" value="WBGene00107066"/>
</dbReference>
<organism evidence="1 2">
    <name type="scientific">Pristionchus pacificus</name>
    <name type="common">Parasitic nematode worm</name>
    <dbReference type="NCBI Taxonomy" id="54126"/>
    <lineage>
        <taxon>Eukaryota</taxon>
        <taxon>Metazoa</taxon>
        <taxon>Ecdysozoa</taxon>
        <taxon>Nematoda</taxon>
        <taxon>Chromadorea</taxon>
        <taxon>Rhabditida</taxon>
        <taxon>Rhabditina</taxon>
        <taxon>Diplogasteromorpha</taxon>
        <taxon>Diplogasteroidea</taxon>
        <taxon>Neodiplogasteridae</taxon>
        <taxon>Pristionchus</taxon>
    </lineage>
</organism>
<reference evidence="1" key="2">
    <citation type="submission" date="2022-06" db="UniProtKB">
        <authorList>
            <consortium name="EnsemblMetazoa"/>
        </authorList>
    </citation>
    <scope>IDENTIFICATION</scope>
    <source>
        <strain evidence="1">PS312</strain>
    </source>
</reference>
<reference evidence="2" key="1">
    <citation type="journal article" date="2008" name="Nat. Genet.">
        <title>The Pristionchus pacificus genome provides a unique perspective on nematode lifestyle and parasitism.</title>
        <authorList>
            <person name="Dieterich C."/>
            <person name="Clifton S.W."/>
            <person name="Schuster L.N."/>
            <person name="Chinwalla A."/>
            <person name="Delehaunty K."/>
            <person name="Dinkelacker I."/>
            <person name="Fulton L."/>
            <person name="Fulton R."/>
            <person name="Godfrey J."/>
            <person name="Minx P."/>
            <person name="Mitreva M."/>
            <person name="Roeseler W."/>
            <person name="Tian H."/>
            <person name="Witte H."/>
            <person name="Yang S.P."/>
            <person name="Wilson R.K."/>
            <person name="Sommer R.J."/>
        </authorList>
    </citation>
    <scope>NUCLEOTIDE SEQUENCE [LARGE SCALE GENOMIC DNA]</scope>
    <source>
        <strain evidence="2">PS312</strain>
    </source>
</reference>
<evidence type="ECO:0000313" key="1">
    <source>
        <dbReference type="EnsemblMetazoa" id="PPA17512.1"/>
    </source>
</evidence>
<name>A0A454Y0N7_PRIPA</name>
<proteinExistence type="predicted"/>
<keyword evidence="2" id="KW-1185">Reference proteome</keyword>
<sequence>MHRIILLILVAFAVATVALERDDFETWQYLYKRNMHGAKRTELNQLNSVLKKPVYNFMRIFGYRDQ</sequence>
<dbReference type="AlphaFoldDB" id="A0A454Y0N7"/>
<evidence type="ECO:0000313" key="2">
    <source>
        <dbReference type="Proteomes" id="UP000005239"/>
    </source>
</evidence>
<gene>
    <name evidence="1" type="primary">WBGene00107066</name>
</gene>
<accession>A0A454Y0N7</accession>
<accession>A0A8R1UB92</accession>